<feature type="signal peptide" evidence="1">
    <location>
        <begin position="1"/>
        <end position="20"/>
    </location>
</feature>
<dbReference type="BioCyc" id="MHAE859194:G1GR7-828-MONOMER"/>
<accession>F6FIP6</accession>
<protein>
    <submittedName>
        <fullName evidence="2">Uncharacterized protein</fullName>
    </submittedName>
</protein>
<feature type="chain" id="PRO_5003339764" evidence="1">
    <location>
        <begin position="21"/>
        <end position="339"/>
    </location>
</feature>
<dbReference type="AlphaFoldDB" id="F6FIP6"/>
<evidence type="ECO:0000313" key="3">
    <source>
        <dbReference type="Proteomes" id="UP000007952"/>
    </source>
</evidence>
<evidence type="ECO:0000256" key="1">
    <source>
        <dbReference type="SAM" id="SignalP"/>
    </source>
</evidence>
<dbReference type="Proteomes" id="UP000007952">
    <property type="component" value="Chromosome"/>
</dbReference>
<dbReference type="KEGG" id="mhf:MHF_0830"/>
<reference key="2">
    <citation type="submission" date="2011-05" db="EMBL/GenBank/DDBJ databases">
        <title>The Genome of Mycoplasma haemofelis Strain Ohio2, a pathogenic hemoplasma of the cat.</title>
        <authorList>
            <person name="Santos A.P."/>
            <person name="Guimaraes A.M.S."/>
            <person name="SanMiguel P.J."/>
            <person name="Martin S.W."/>
            <person name="Messick J.B."/>
        </authorList>
    </citation>
    <scope>NUCLEOTIDE SEQUENCE</scope>
    <source>
        <strain>Ohio2</strain>
    </source>
</reference>
<name>F6FIP6_MYCHI</name>
<dbReference type="EMBL" id="CP002808">
    <property type="protein sequence ID" value="AEG73094.1"/>
    <property type="molecule type" value="Genomic_DNA"/>
</dbReference>
<evidence type="ECO:0000313" key="2">
    <source>
        <dbReference type="EMBL" id="AEG73094.1"/>
    </source>
</evidence>
<proteinExistence type="predicted"/>
<reference evidence="2 3" key="1">
    <citation type="journal article" date="2011" name="J. Bacteriol.">
        <title>Complete genome sequences of two hemotropic Mycoplasmas, Mycoplasma haemofelis strain Ohio2 and Mycoplasma suis strain Illinois.</title>
        <authorList>
            <person name="Messick J.B."/>
            <person name="Santos A.P."/>
            <person name="Guimaraes A.M."/>
        </authorList>
    </citation>
    <scope>NUCLEOTIDE SEQUENCE [LARGE SCALE GENOMIC DNA]</scope>
    <source>
        <strain evidence="2 3">Ohio2</strain>
    </source>
</reference>
<keyword evidence="1" id="KW-0732">Signal</keyword>
<gene>
    <name evidence="2" type="ordered locus">MHF_0830</name>
</gene>
<sequence length="339" mass="38443">MKYLIPVSGVALLSSSTALALSSDYPDYTKALEVYFYGKDGKDGNKQERIKIWIEDLGNLSKAKYHDSQSNTWKKISWERGDKFKKYSFLSALASYYIQVQHWINIIRHLEWLKKDSSNSLQVTSHCCKQGTSCTCSADKCTVGCIGCCSTGSCDNSTIIKNQKQFSLYLTNLASFKGNVYFNPIQVHIKLPDTESFDSFPSDSSSEKELIGSMTYGFVDYYYKPLNSGFEDTFYKSIKSEHGNEANDSKNYYFANYPQSFKFKYDKGKIEEGSSTNLVNIHKELKNKKNLLKGYTNASTSGTCNDISCIIKRNYIQKEEQLSTIQSNLKNSQTCNPSQ</sequence>
<organism evidence="2 3">
    <name type="scientific">Mycoplasma haemofelis (strain Ohio2)</name>
    <dbReference type="NCBI Taxonomy" id="859194"/>
    <lineage>
        <taxon>Bacteria</taxon>
        <taxon>Bacillati</taxon>
        <taxon>Mycoplasmatota</taxon>
        <taxon>Mollicutes</taxon>
        <taxon>Mycoplasmataceae</taxon>
        <taxon>Mycoplasma</taxon>
    </lineage>
</organism>
<dbReference type="STRING" id="859194.MHF_0830"/>
<dbReference type="HOGENOM" id="CLU_818403_0_0_14"/>